<dbReference type="SUPFAM" id="SSF55729">
    <property type="entry name" value="Acyl-CoA N-acyltransferases (Nat)"/>
    <property type="match status" value="1"/>
</dbReference>
<evidence type="ECO:0000313" key="4">
    <source>
        <dbReference type="EMBL" id="KLN33591.1"/>
    </source>
</evidence>
<proteinExistence type="predicted"/>
<dbReference type="PANTHER" id="PTHR43877">
    <property type="entry name" value="AMINOALKYLPHOSPHONATE N-ACETYLTRANSFERASE-RELATED-RELATED"/>
    <property type="match status" value="1"/>
</dbReference>
<dbReference type="InterPro" id="IPR016181">
    <property type="entry name" value="Acyl_CoA_acyltransferase"/>
</dbReference>
<name>A0A0H2KJC1_9MICO</name>
<sequence>MTGARGDRAPVRRAVPRDADDLVALRVHLMRAMGEADAEDGVWQHRAREWFARMLGSDDVVAFVVGGPGRVEACALVELHRSVPSARNPHGTTAHLSNVCTVPGARGQGFARACVVAALDWARASGADSVSLHATADGESLYRALGFVDTTYTELRLRW</sequence>
<evidence type="ECO:0000256" key="1">
    <source>
        <dbReference type="ARBA" id="ARBA00022679"/>
    </source>
</evidence>
<evidence type="ECO:0000256" key="2">
    <source>
        <dbReference type="ARBA" id="ARBA00023315"/>
    </source>
</evidence>
<dbReference type="STRING" id="264251.FB00_16830"/>
<dbReference type="Gene3D" id="3.40.630.30">
    <property type="match status" value="1"/>
</dbReference>
<organism evidence="4 5">
    <name type="scientific">Cellulosimicrobium funkei</name>
    <dbReference type="NCBI Taxonomy" id="264251"/>
    <lineage>
        <taxon>Bacteria</taxon>
        <taxon>Bacillati</taxon>
        <taxon>Actinomycetota</taxon>
        <taxon>Actinomycetes</taxon>
        <taxon>Micrococcales</taxon>
        <taxon>Promicromonosporaceae</taxon>
        <taxon>Cellulosimicrobium</taxon>
    </lineage>
</organism>
<dbReference type="GO" id="GO:0016747">
    <property type="term" value="F:acyltransferase activity, transferring groups other than amino-acyl groups"/>
    <property type="evidence" value="ECO:0007669"/>
    <property type="project" value="InterPro"/>
</dbReference>
<keyword evidence="5" id="KW-1185">Reference proteome</keyword>
<dbReference type="InterPro" id="IPR000182">
    <property type="entry name" value="GNAT_dom"/>
</dbReference>
<protein>
    <recommendedName>
        <fullName evidence="3">N-acetyltransferase domain-containing protein</fullName>
    </recommendedName>
</protein>
<dbReference type="Pfam" id="PF00583">
    <property type="entry name" value="Acetyltransf_1"/>
    <property type="match status" value="1"/>
</dbReference>
<dbReference type="InterPro" id="IPR050832">
    <property type="entry name" value="Bact_Acetyltransf"/>
</dbReference>
<dbReference type="EMBL" id="JNBQ01000030">
    <property type="protein sequence ID" value="KLN33591.1"/>
    <property type="molecule type" value="Genomic_DNA"/>
</dbReference>
<dbReference type="PROSITE" id="PS51186">
    <property type="entry name" value="GNAT"/>
    <property type="match status" value="1"/>
</dbReference>
<comment type="caution">
    <text evidence="4">The sequence shown here is derived from an EMBL/GenBank/DDBJ whole genome shotgun (WGS) entry which is preliminary data.</text>
</comment>
<keyword evidence="2" id="KW-0012">Acyltransferase</keyword>
<dbReference type="PATRIC" id="fig|264251.5.peg.3418"/>
<feature type="domain" description="N-acetyltransferase" evidence="3">
    <location>
        <begin position="9"/>
        <end position="159"/>
    </location>
</feature>
<evidence type="ECO:0000313" key="5">
    <source>
        <dbReference type="Proteomes" id="UP000035265"/>
    </source>
</evidence>
<gene>
    <name evidence="4" type="ORF">FB00_16830</name>
</gene>
<reference evidence="4 5" key="1">
    <citation type="submission" date="2014-05" db="EMBL/GenBank/DDBJ databases">
        <title>Cellulosimicrobium funkei U11 genome.</title>
        <authorList>
            <person name="Hu C."/>
            <person name="Gong Y."/>
            <person name="Wan W."/>
            <person name="Jiang M."/>
        </authorList>
    </citation>
    <scope>NUCLEOTIDE SEQUENCE [LARGE SCALE GENOMIC DNA]</scope>
    <source>
        <strain evidence="4 5">U11</strain>
    </source>
</reference>
<dbReference type="AlphaFoldDB" id="A0A0H2KJC1"/>
<keyword evidence="1" id="KW-0808">Transferase</keyword>
<evidence type="ECO:0000259" key="3">
    <source>
        <dbReference type="PROSITE" id="PS51186"/>
    </source>
</evidence>
<accession>A0A0H2KJC1</accession>
<dbReference type="Proteomes" id="UP000035265">
    <property type="component" value="Unassembled WGS sequence"/>
</dbReference>
<dbReference type="CDD" id="cd04301">
    <property type="entry name" value="NAT_SF"/>
    <property type="match status" value="1"/>
</dbReference>